<keyword evidence="5" id="KW-1185">Reference proteome</keyword>
<sequence length="1287" mass="146011">MSVVERRYDRLIPCLEYLTDEVVLAQAWKKAERYARWYNWYADTLALDLAVLTIESDLADWAAQVRQPKFQPEPMQLVPAPKNCPWEFPHSESESPTSRDWMPKEPPQLRPLAHLTVRDQALAMGLVLCFADAVETLQGPTDQPDAETARKRGVFSYGNRLWCDWQNHENQPAHARFRWGSAATYSAYFEDYRRFLARPAELARVAASRCRAEQTIYVVELDLKRFFDCISRERLVTRLAAIWRLYARHFGPRNRSKLESGFIDSAHRIMSWKWSDEAEAQRGLFSDPSSEDQSDQRLPADLPQGLVASGFLSNAYMLRLDRWIGRQVGSKDDEDDVLLYDYCRYVDDMRLVVETDRRKNPEDVGKKVAHKLQGLLNRYCKGLDEEFQLCLNPAKTKVVPWADYAIQGSASVQMAWLQGLISATPDQDSLRQATTGLDGLLWLSEAIESADKVQRNPLALSRIALPKLDVRDDTLKRFAAYRLLKSFRLRQSMTSEGRRDDPDSEATLDGASRSTLEHEMEATARKLVASWSRNPALVPVLRCGLTLFPSPELLTPILDALMLKRLPEPKDFAQEQAVADYAIAELLRAAAVDIGYRDAEPIPRRADLESFREQLATIARTVLEESPAAPWFLRQQAALYLGSLLQPEADLVADMSLKDYKLLHDALLFRQPDKNDAARAIITGLIGQQLGANQTRFATWVDAILDKQQGKAQQDLVTALGHMRPDLLQAAWKAHGDKRRGWTHGLNRDQNYLRPSHYVAGKWGDWHTLGFEALPLIKVVLRRDNPFRQENAALGLLAALLKAMRRPEYLEARASWGLLNLEVACNRWKNPQHPDASFEITVIENGPTDPRNQPPNWCRKDMTWAYAVGRVLRACIVGDPDFTARGFLVREDHARYRGLSSSWPKRRLGLLNTPEGLLGEPAPLSPWLIDLIMYLLQWPGVHPSNGVIEGLDRVETPEQLAQIVTKRQEQQRQIYGMQSKLPIYVLPASRGPRENERALRVAMVQTLMPRMTDFDVKNPLYWSTDYRARHRAHLASVCRLVAQHLAAERSVNPQNTDEGKPAGIDLIVLPELSVHPDDLWLLRSLSDTTKSNLFVGLTFQEGSDGKTVNHALWLLRHEHNGSREIVRVHQGKQHMTKGEQRMGVQSNRPYQVLIELNGPAGARYRLAGAICYDATDLSLAADLRDQSDCLVIAALNKDVPTFDTMVQALNYHMFQPVVMTNCGEFGGSTAQVPYKERHEKVIAHVHGSGQIAVNIFELDLTEFKSKQPQEPARVLKTWPAGYQGRPK</sequence>
<protein>
    <recommendedName>
        <fullName evidence="3">Reverse transcriptase domain-containing protein</fullName>
    </recommendedName>
</protein>
<gene>
    <name evidence="4" type="ORF">ThidrDRAFT_3358</name>
</gene>
<dbReference type="EMBL" id="AFWT01000027">
    <property type="protein sequence ID" value="EGV29166.1"/>
    <property type="molecule type" value="Genomic_DNA"/>
</dbReference>
<dbReference type="eggNOG" id="COG3344">
    <property type="taxonomic scope" value="Bacteria"/>
</dbReference>
<name>G2E4Z5_9GAMM</name>
<organism evidence="4 5">
    <name type="scientific">Thiorhodococcus drewsii AZ1</name>
    <dbReference type="NCBI Taxonomy" id="765913"/>
    <lineage>
        <taxon>Bacteria</taxon>
        <taxon>Pseudomonadati</taxon>
        <taxon>Pseudomonadota</taxon>
        <taxon>Gammaproteobacteria</taxon>
        <taxon>Chromatiales</taxon>
        <taxon>Chromatiaceae</taxon>
        <taxon>Thiorhodococcus</taxon>
    </lineage>
</organism>
<evidence type="ECO:0000259" key="3">
    <source>
        <dbReference type="PROSITE" id="PS50878"/>
    </source>
</evidence>
<evidence type="ECO:0000256" key="2">
    <source>
        <dbReference type="SAM" id="MobiDB-lite"/>
    </source>
</evidence>
<dbReference type="InterPro" id="IPR000477">
    <property type="entry name" value="RT_dom"/>
</dbReference>
<dbReference type="InterPro" id="IPR036526">
    <property type="entry name" value="C-N_Hydrolase_sf"/>
</dbReference>
<dbReference type="SUPFAM" id="SSF56317">
    <property type="entry name" value="Carbon-nitrogen hydrolase"/>
    <property type="match status" value="1"/>
</dbReference>
<feature type="region of interest" description="Disordered" evidence="2">
    <location>
        <begin position="494"/>
        <end position="515"/>
    </location>
</feature>
<dbReference type="Gene3D" id="3.60.110.10">
    <property type="entry name" value="Carbon-nitrogen hydrolase"/>
    <property type="match status" value="1"/>
</dbReference>
<dbReference type="PROSITE" id="PS50878">
    <property type="entry name" value="RT_POL"/>
    <property type="match status" value="1"/>
</dbReference>
<evidence type="ECO:0000313" key="5">
    <source>
        <dbReference type="Proteomes" id="UP000004200"/>
    </source>
</evidence>
<reference evidence="4 5" key="1">
    <citation type="submission" date="2011-06" db="EMBL/GenBank/DDBJ databases">
        <title>The draft genome of Thiorhodococcus drewsii AZ1.</title>
        <authorList>
            <consortium name="US DOE Joint Genome Institute (JGI-PGF)"/>
            <person name="Lucas S."/>
            <person name="Han J."/>
            <person name="Lapidus A."/>
            <person name="Cheng J.-F."/>
            <person name="Goodwin L."/>
            <person name="Pitluck S."/>
            <person name="Peters L."/>
            <person name="Land M.L."/>
            <person name="Hauser L."/>
            <person name="Vogl K."/>
            <person name="Liu Z."/>
            <person name="Imhoff J."/>
            <person name="Thiel V."/>
            <person name="Frigaard N.-U."/>
            <person name="Bryant D.A."/>
            <person name="Woyke T.J."/>
        </authorList>
    </citation>
    <scope>NUCLEOTIDE SEQUENCE [LARGE SCALE GENOMIC DNA]</scope>
    <source>
        <strain evidence="4 5">AZ1</strain>
    </source>
</reference>
<comment type="caution">
    <text evidence="4">The sequence shown here is derived from an EMBL/GenBank/DDBJ whole genome shotgun (WGS) entry which is preliminary data.</text>
</comment>
<dbReference type="CDD" id="cd01646">
    <property type="entry name" value="RT_Bac_retron_I"/>
    <property type="match status" value="1"/>
</dbReference>
<dbReference type="RefSeq" id="WP_007042071.1">
    <property type="nucleotide sequence ID" value="NZ_AFWT01000027.1"/>
</dbReference>
<evidence type="ECO:0000256" key="1">
    <source>
        <dbReference type="ARBA" id="ARBA00034120"/>
    </source>
</evidence>
<feature type="domain" description="Reverse transcriptase" evidence="3">
    <location>
        <begin position="59"/>
        <end position="421"/>
    </location>
</feature>
<proteinExistence type="inferred from homology"/>
<accession>G2E4Z5</accession>
<comment type="similarity">
    <text evidence="1">Belongs to the bacterial reverse transcriptase family.</text>
</comment>
<dbReference type="PANTHER" id="PTHR34047:SF8">
    <property type="entry name" value="PROTEIN YKFC"/>
    <property type="match status" value="1"/>
</dbReference>
<dbReference type="PATRIC" id="fig|765913.3.peg.3425"/>
<evidence type="ECO:0000313" key="4">
    <source>
        <dbReference type="EMBL" id="EGV29166.1"/>
    </source>
</evidence>
<dbReference type="PANTHER" id="PTHR34047">
    <property type="entry name" value="NUCLEAR INTRON MATURASE 1, MITOCHONDRIAL-RELATED"/>
    <property type="match status" value="1"/>
</dbReference>
<dbReference type="Proteomes" id="UP000004200">
    <property type="component" value="Unassembled WGS sequence"/>
</dbReference>
<dbReference type="STRING" id="765913.ThidrDRAFT_3358"/>
<dbReference type="InterPro" id="IPR051083">
    <property type="entry name" value="GrpII_Intron_Splice-Mob/Def"/>
</dbReference>